<evidence type="ECO:0000256" key="6">
    <source>
        <dbReference type="SAM" id="Phobius"/>
    </source>
</evidence>
<evidence type="ECO:0000256" key="5">
    <source>
        <dbReference type="ARBA" id="ARBA00023136"/>
    </source>
</evidence>
<evidence type="ECO:0000313" key="9">
    <source>
        <dbReference type="Proteomes" id="UP000295388"/>
    </source>
</evidence>
<evidence type="ECO:0000256" key="2">
    <source>
        <dbReference type="ARBA" id="ARBA00022475"/>
    </source>
</evidence>
<dbReference type="Proteomes" id="UP000295388">
    <property type="component" value="Unassembled WGS sequence"/>
</dbReference>
<dbReference type="PANTHER" id="PTHR34187:SF2">
    <property type="entry name" value="DUF202 DOMAIN-CONTAINING PROTEIN"/>
    <property type="match status" value="1"/>
</dbReference>
<dbReference type="Pfam" id="PF02656">
    <property type="entry name" value="DUF202"/>
    <property type="match status" value="1"/>
</dbReference>
<sequence>MTDQPGQPQEEPDQEPDYRFTLANERTYLAYLRTSLACYAGGLSAVQFLDLGNDRWPARIIGIVLVTAGIVTTAGAFLRWQQNITAMRRGGRLPVTRLPLMLGATITVVGAIGLLFTLWR</sequence>
<dbReference type="InterPro" id="IPR003807">
    <property type="entry name" value="DUF202"/>
</dbReference>
<keyword evidence="9" id="KW-1185">Reference proteome</keyword>
<name>A0A4R6JFH9_9ACTN</name>
<reference evidence="8 9" key="1">
    <citation type="submission" date="2019-03" db="EMBL/GenBank/DDBJ databases">
        <title>Genomic Encyclopedia of Type Strains, Phase III (KMG-III): the genomes of soil and plant-associated and newly described type strains.</title>
        <authorList>
            <person name="Whitman W."/>
        </authorList>
    </citation>
    <scope>NUCLEOTIDE SEQUENCE [LARGE SCALE GENOMIC DNA]</scope>
    <source>
        <strain evidence="8 9">VKM Ac-2527</strain>
    </source>
</reference>
<evidence type="ECO:0000256" key="4">
    <source>
        <dbReference type="ARBA" id="ARBA00022989"/>
    </source>
</evidence>
<dbReference type="PANTHER" id="PTHR34187">
    <property type="entry name" value="FGR18P"/>
    <property type="match status" value="1"/>
</dbReference>
<dbReference type="AlphaFoldDB" id="A0A4R6JFH9"/>
<evidence type="ECO:0000256" key="1">
    <source>
        <dbReference type="ARBA" id="ARBA00004651"/>
    </source>
</evidence>
<keyword evidence="5 6" id="KW-0472">Membrane</keyword>
<proteinExistence type="predicted"/>
<keyword evidence="4 6" id="KW-1133">Transmembrane helix</keyword>
<keyword evidence="3 6" id="KW-0812">Transmembrane</keyword>
<feature type="transmembrane region" description="Helical" evidence="6">
    <location>
        <begin position="98"/>
        <end position="119"/>
    </location>
</feature>
<dbReference type="OrthoDB" id="582337at2"/>
<keyword evidence="2" id="KW-1003">Cell membrane</keyword>
<gene>
    <name evidence="8" type="ORF">EV643_1268</name>
</gene>
<organism evidence="8 9">
    <name type="scientific">Kribbella caucasensis</name>
    <dbReference type="NCBI Taxonomy" id="2512215"/>
    <lineage>
        <taxon>Bacteria</taxon>
        <taxon>Bacillati</taxon>
        <taxon>Actinomycetota</taxon>
        <taxon>Actinomycetes</taxon>
        <taxon>Propionibacteriales</taxon>
        <taxon>Kribbellaceae</taxon>
        <taxon>Kribbella</taxon>
    </lineage>
</organism>
<dbReference type="EMBL" id="SNWQ01000026">
    <property type="protein sequence ID" value="TDO34649.1"/>
    <property type="molecule type" value="Genomic_DNA"/>
</dbReference>
<comment type="caution">
    <text evidence="8">The sequence shown here is derived from an EMBL/GenBank/DDBJ whole genome shotgun (WGS) entry which is preliminary data.</text>
</comment>
<dbReference type="InterPro" id="IPR052053">
    <property type="entry name" value="IM_YidH-like"/>
</dbReference>
<accession>A0A4R6JFH9</accession>
<feature type="transmembrane region" description="Helical" evidence="6">
    <location>
        <begin position="28"/>
        <end position="48"/>
    </location>
</feature>
<dbReference type="RefSeq" id="WP_133804756.1">
    <property type="nucleotide sequence ID" value="NZ_SNWQ01000026.1"/>
</dbReference>
<evidence type="ECO:0000313" key="8">
    <source>
        <dbReference type="EMBL" id="TDO34649.1"/>
    </source>
</evidence>
<evidence type="ECO:0000256" key="3">
    <source>
        <dbReference type="ARBA" id="ARBA00022692"/>
    </source>
</evidence>
<protein>
    <submittedName>
        <fullName evidence="8">Putative membrane protein</fullName>
    </submittedName>
</protein>
<feature type="transmembrane region" description="Helical" evidence="6">
    <location>
        <begin position="60"/>
        <end position="78"/>
    </location>
</feature>
<dbReference type="GO" id="GO:0005886">
    <property type="term" value="C:plasma membrane"/>
    <property type="evidence" value="ECO:0007669"/>
    <property type="project" value="UniProtKB-SubCell"/>
</dbReference>
<comment type="subcellular location">
    <subcellularLocation>
        <location evidence="1">Cell membrane</location>
        <topology evidence="1">Multi-pass membrane protein</topology>
    </subcellularLocation>
</comment>
<feature type="domain" description="DUF202" evidence="7">
    <location>
        <begin position="19"/>
        <end position="84"/>
    </location>
</feature>
<evidence type="ECO:0000259" key="7">
    <source>
        <dbReference type="Pfam" id="PF02656"/>
    </source>
</evidence>